<comment type="caution">
    <text evidence="1">The sequence shown here is derived from an EMBL/GenBank/DDBJ whole genome shotgun (WGS) entry which is preliminary data.</text>
</comment>
<dbReference type="AlphaFoldDB" id="A0A9X1TL09"/>
<dbReference type="Proteomes" id="UP001139384">
    <property type="component" value="Unassembled WGS sequence"/>
</dbReference>
<reference evidence="1" key="1">
    <citation type="submission" date="2022-01" db="EMBL/GenBank/DDBJ databases">
        <title>Draft Genome Sequences of Seven Type Strains of the Genus Streptomyces.</title>
        <authorList>
            <person name="Aziz S."/>
            <person name="Coretto E."/>
            <person name="Chronakova A."/>
            <person name="Sproer C."/>
            <person name="Huber K."/>
            <person name="Nouioui I."/>
            <person name="Gross H."/>
        </authorList>
    </citation>
    <scope>NUCLEOTIDE SEQUENCE</scope>
    <source>
        <strain evidence="1">DSM 103493</strain>
    </source>
</reference>
<sequence>MTGPQPHRVLDRAVPEVQPSVNTQHRGAYGALGSPRRTASDIYIGVLTEVDAFPL</sequence>
<proteinExistence type="predicted"/>
<organism evidence="1 2">
    <name type="scientific">Streptomyces muensis</name>
    <dbReference type="NCBI Taxonomy" id="1077944"/>
    <lineage>
        <taxon>Bacteria</taxon>
        <taxon>Bacillati</taxon>
        <taxon>Actinomycetota</taxon>
        <taxon>Actinomycetes</taxon>
        <taxon>Kitasatosporales</taxon>
        <taxon>Streptomycetaceae</taxon>
        <taxon>Streptomyces</taxon>
    </lineage>
</organism>
<protein>
    <submittedName>
        <fullName evidence="1">Uncharacterized protein</fullName>
    </submittedName>
</protein>
<dbReference type="EMBL" id="JAKEIP010000040">
    <property type="protein sequence ID" value="MCF1594595.1"/>
    <property type="molecule type" value="Genomic_DNA"/>
</dbReference>
<name>A0A9X1TL09_STRM4</name>
<gene>
    <name evidence="1" type="ORF">L0P92_13610</name>
</gene>
<accession>A0A9X1TL09</accession>
<dbReference type="RefSeq" id="WP_234762843.1">
    <property type="nucleotide sequence ID" value="NZ_JAKEIP010000040.1"/>
</dbReference>
<keyword evidence="2" id="KW-1185">Reference proteome</keyword>
<evidence type="ECO:0000313" key="2">
    <source>
        <dbReference type="Proteomes" id="UP001139384"/>
    </source>
</evidence>
<evidence type="ECO:0000313" key="1">
    <source>
        <dbReference type="EMBL" id="MCF1594595.1"/>
    </source>
</evidence>